<accession>A0A438GBD6</accession>
<dbReference type="PANTHER" id="PTHR47594:SF3">
    <property type="entry name" value="PROTEIN THYLAKOID ASSEMBLY 8, CHLOROPLASTIC"/>
    <property type="match status" value="1"/>
</dbReference>
<evidence type="ECO:0000313" key="2">
    <source>
        <dbReference type="EMBL" id="RVW69491.1"/>
    </source>
</evidence>
<protein>
    <submittedName>
        <fullName evidence="2">Protein thylakoid assembly 8, chloroplastic</fullName>
    </submittedName>
</protein>
<evidence type="ECO:0000256" key="1">
    <source>
        <dbReference type="SAM" id="MobiDB-lite"/>
    </source>
</evidence>
<organism evidence="2 3">
    <name type="scientific">Vitis vinifera</name>
    <name type="common">Grape</name>
    <dbReference type="NCBI Taxonomy" id="29760"/>
    <lineage>
        <taxon>Eukaryota</taxon>
        <taxon>Viridiplantae</taxon>
        <taxon>Streptophyta</taxon>
        <taxon>Embryophyta</taxon>
        <taxon>Tracheophyta</taxon>
        <taxon>Spermatophyta</taxon>
        <taxon>Magnoliopsida</taxon>
        <taxon>eudicotyledons</taxon>
        <taxon>Gunneridae</taxon>
        <taxon>Pentapetalae</taxon>
        <taxon>rosids</taxon>
        <taxon>Vitales</taxon>
        <taxon>Vitaceae</taxon>
        <taxon>Viteae</taxon>
        <taxon>Vitis</taxon>
    </lineage>
</organism>
<dbReference type="Proteomes" id="UP000288805">
    <property type="component" value="Unassembled WGS sequence"/>
</dbReference>
<gene>
    <name evidence="2" type="primary">THA8_2</name>
    <name evidence="2" type="ORF">CK203_054498</name>
</gene>
<dbReference type="GO" id="GO:0003723">
    <property type="term" value="F:RNA binding"/>
    <property type="evidence" value="ECO:0007669"/>
    <property type="project" value="InterPro"/>
</dbReference>
<dbReference type="EMBL" id="QGNW01000496">
    <property type="protein sequence ID" value="RVW69491.1"/>
    <property type="molecule type" value="Genomic_DNA"/>
</dbReference>
<name>A0A438GBD6_VITVI</name>
<dbReference type="GO" id="GO:0009658">
    <property type="term" value="P:chloroplast organization"/>
    <property type="evidence" value="ECO:0007669"/>
    <property type="project" value="InterPro"/>
</dbReference>
<reference evidence="2 3" key="1">
    <citation type="journal article" date="2018" name="PLoS Genet.">
        <title>Population sequencing reveals clonal diversity and ancestral inbreeding in the grapevine cultivar Chardonnay.</title>
        <authorList>
            <person name="Roach M.J."/>
            <person name="Johnson D.L."/>
            <person name="Bohlmann J."/>
            <person name="van Vuuren H.J."/>
            <person name="Jones S.J."/>
            <person name="Pretorius I.S."/>
            <person name="Schmidt S.A."/>
            <person name="Borneman A.R."/>
        </authorList>
    </citation>
    <scope>NUCLEOTIDE SEQUENCE [LARGE SCALE GENOMIC DNA]</scope>
    <source>
        <strain evidence="3">cv. Chardonnay</strain>
        <tissue evidence="2">Leaf</tissue>
    </source>
</reference>
<comment type="caution">
    <text evidence="2">The sequence shown here is derived from an EMBL/GenBank/DDBJ whole genome shotgun (WGS) entry which is preliminary data.</text>
</comment>
<feature type="region of interest" description="Disordered" evidence="1">
    <location>
        <begin position="24"/>
        <end position="64"/>
    </location>
</feature>
<dbReference type="AlphaFoldDB" id="A0A438GBD6"/>
<dbReference type="InterPro" id="IPR044190">
    <property type="entry name" value="THA8-like"/>
</dbReference>
<proteinExistence type="predicted"/>
<sequence length="230" mass="25841">MSEWLRRQTRNLLGFACAASPDHHHHQLHSDTVRPTGQPWAPHERPSSQHRSNPSHPILKRAHRGDPTKIDDFLSKTLSRLVKADLLATLNELLRQDQCDLALRVFSAVRSELWYKTELSLYADLVSALARKGMKEEIDRLICDLEGEGSVRCDDKGIVRLVKAVIAAERRESTVRIYGLMKRSGCGGGDEYVGRVLSRGLRRLGELGVADEVDLEFGRLSKGNLEKVEA</sequence>
<dbReference type="InterPro" id="IPR011990">
    <property type="entry name" value="TPR-like_helical_dom_sf"/>
</dbReference>
<dbReference type="GO" id="GO:0000373">
    <property type="term" value="P:Group II intron splicing"/>
    <property type="evidence" value="ECO:0007669"/>
    <property type="project" value="InterPro"/>
</dbReference>
<dbReference type="PANTHER" id="PTHR47594">
    <property type="entry name" value="PPR CONTAINING PLANT-LIKE PROTEIN"/>
    <property type="match status" value="1"/>
</dbReference>
<evidence type="ECO:0000313" key="3">
    <source>
        <dbReference type="Proteomes" id="UP000288805"/>
    </source>
</evidence>
<dbReference type="Gene3D" id="1.25.40.10">
    <property type="entry name" value="Tetratricopeptide repeat domain"/>
    <property type="match status" value="1"/>
</dbReference>